<evidence type="ECO:0000256" key="1">
    <source>
        <dbReference type="SAM" id="MobiDB-lite"/>
    </source>
</evidence>
<keyword evidence="2" id="KW-0346">Stress response</keyword>
<feature type="compositionally biased region" description="Basic and acidic residues" evidence="1">
    <location>
        <begin position="848"/>
        <end position="866"/>
    </location>
</feature>
<gene>
    <name evidence="2" type="ORF">M0813_06390</name>
</gene>
<evidence type="ECO:0000313" key="3">
    <source>
        <dbReference type="Proteomes" id="UP001150062"/>
    </source>
</evidence>
<feature type="compositionally biased region" description="Acidic residues" evidence="1">
    <location>
        <begin position="867"/>
        <end position="882"/>
    </location>
</feature>
<organism evidence="2 3">
    <name type="scientific">Anaeramoeba flamelloides</name>
    <dbReference type="NCBI Taxonomy" id="1746091"/>
    <lineage>
        <taxon>Eukaryota</taxon>
        <taxon>Metamonada</taxon>
        <taxon>Anaeramoebidae</taxon>
        <taxon>Anaeramoeba</taxon>
    </lineage>
</organism>
<sequence>MELSLEQIQEKVNGYVNNYAVALFNILEKEISIQVDWDSITESSNPQRAAEALFSWQGYFVFGRLIEVIQEYAIKYEGKSDIQQLLDAIVVQNISKGKKVEMNGTTLLVKSNFTKGSLGAIKKKRLKKLIGGLFRLTMKSYMKLIEDECIPRAIKELNDCLEFDNNETMEFVVDWDSFKRSTDIAEALSNLTYSRGWYSFSNVSRAFRYGVQYDELSKKKLKALVKKVEFIHIPGKGYNKKKAFLEGTTLKIYGQWESWWGGNLRTYDIQSLLRHSVKLFKLEKKLKKNKFGKEQKKKKIRLLKDVSESFYIRKGHFEYLESILSSPVFLKPDKLDEKAFEIFMTKYVNKEKKKKEKEKKTEKKDKKEKLLYGYPIKKVNHRGSKQDRMLVITDKAMYTFGYKYKKKKVVEKTIHKFKHSEWWYCQFGELGSSGGFGTELAKAAGGEELEKVSEGVGEIAEVISGKEEYGVRFVTSKRRKKPNPVLKKLAAKLGKKILMVFDKLVENQIDGREGLPEIDIPENPKFELDDIFKIVAKSLSKEKGELPFVQIGEYPPASILDIMVVLEEIWDGVSNQPKLKLPNLPVINVGWLLKNCLSVLKEMDDLELEFPEQPSLSIFFKNILRDLEEKGEEALDEIELPSPNPIPLSDLLSIIVESLENHDEKLPKMKFSGFKLPKMNKVLETCIKSSQNVPEINFPTPKKLKILKVLKIINEVIGSIDLPSVSVGDLGIDFGIELPSLSLPDIDLGVDMPGGGKFLKYLKPKAKPPYAGLMYYPNGKPEKYLCKEMSYVHRALAMCNNTPSWVSRPYKTKINYQATTFGQFLNKTGKHKSKKPEKKDKKKKDKKKDKNKDEKTEKNEEEKQEEKQEEEQEEEKQEEEKQEENKNNEEEN</sequence>
<comment type="caution">
    <text evidence="2">The sequence shown here is derived from an EMBL/GenBank/DDBJ whole genome shotgun (WGS) entry which is preliminary data.</text>
</comment>
<feature type="compositionally biased region" description="Basic and acidic residues" evidence="1">
    <location>
        <begin position="883"/>
        <end position="892"/>
    </location>
</feature>
<reference evidence="2" key="1">
    <citation type="submission" date="2022-08" db="EMBL/GenBank/DDBJ databases">
        <title>Novel sulfate-reducing endosymbionts in the free-living metamonad Anaeramoeba.</title>
        <authorList>
            <person name="Jerlstrom-Hultqvist J."/>
            <person name="Cepicka I."/>
            <person name="Gallot-Lavallee L."/>
            <person name="Salas-Leiva D."/>
            <person name="Curtis B.A."/>
            <person name="Zahonova K."/>
            <person name="Pipaliya S."/>
            <person name="Dacks J."/>
            <person name="Roger A.J."/>
        </authorList>
    </citation>
    <scope>NUCLEOTIDE SEQUENCE</scope>
    <source>
        <strain evidence="2">Schooner1</strain>
    </source>
</reference>
<dbReference type="Proteomes" id="UP001150062">
    <property type="component" value="Unassembled WGS sequence"/>
</dbReference>
<feature type="compositionally biased region" description="Basic residues" evidence="1">
    <location>
        <begin position="828"/>
        <end position="847"/>
    </location>
</feature>
<name>A0ABQ8XFL5_9EUKA</name>
<feature type="region of interest" description="Disordered" evidence="1">
    <location>
        <begin position="825"/>
        <end position="892"/>
    </location>
</feature>
<dbReference type="EMBL" id="JAOAOG010000308">
    <property type="protein sequence ID" value="KAJ6230822.1"/>
    <property type="molecule type" value="Genomic_DNA"/>
</dbReference>
<proteinExistence type="predicted"/>
<evidence type="ECO:0000313" key="2">
    <source>
        <dbReference type="EMBL" id="KAJ6230822.1"/>
    </source>
</evidence>
<protein>
    <submittedName>
        <fullName evidence="2">Heat shock protein</fullName>
    </submittedName>
</protein>
<accession>A0ABQ8XFL5</accession>
<keyword evidence="3" id="KW-1185">Reference proteome</keyword>